<dbReference type="VEuPathDB" id="FungiDB:FGRAMPH1_01G08195"/>
<sequence>MGDLAHSAIQKATTTENEVKRLRLEAFDKTYVTCSTLSGFVLKVLGLHKCYEAMCVEHTLTSQRSPNHSTMPSLPSA</sequence>
<name>A0A098DD74_GIBZE</name>
<gene>
    <name evidence="1" type="ORF">FGRAMPH1_01T08195</name>
</gene>
<accession>A0A098DD74</accession>
<evidence type="ECO:0000313" key="1">
    <source>
        <dbReference type="EMBL" id="CEF75901.1"/>
    </source>
</evidence>
<reference evidence="1 3" key="3">
    <citation type="journal article" date="2015" name="BMC Genomics">
        <title>The completed genome sequence of the pathogenic ascomycete fungus Fusarium graminearum.</title>
        <authorList>
            <person name="King R."/>
            <person name="Urban M."/>
            <person name="Hammond-Kosack M.C."/>
            <person name="Hassani-Pak K."/>
            <person name="Hammond-Kosack K.E."/>
        </authorList>
    </citation>
    <scope>NUCLEOTIDE SEQUENCE [LARGE SCALE GENOMIC DNA]</scope>
    <source>
        <strain evidence="3">ATCC MYA-4620 / CBS 123657 / FGSC 9075 / NRRL 31084 / PH-1</strain>
        <strain evidence="1">PH-1</strain>
    </source>
</reference>
<dbReference type="InParanoid" id="A0A098DD74"/>
<dbReference type="AlphaFoldDB" id="A0A098DD74"/>
<evidence type="ECO:0000313" key="2">
    <source>
        <dbReference type="EnsemblFungi" id="CEF75901"/>
    </source>
</evidence>
<proteinExistence type="predicted"/>
<keyword evidence="3" id="KW-1185">Reference proteome</keyword>
<reference evidence="2 3" key="2">
    <citation type="journal article" date="2010" name="Nature">
        <title>Comparative genomics reveals mobile pathogenicity chromosomes in Fusarium.</title>
        <authorList>
            <person name="Ma L.J."/>
            <person name="van der Does H.C."/>
            <person name="Borkovich K.A."/>
            <person name="Coleman J.J."/>
            <person name="Daboussi M.J."/>
            <person name="Di Pietro A."/>
            <person name="Dufresne M."/>
            <person name="Freitag M."/>
            <person name="Grabherr M."/>
            <person name="Henrissat B."/>
            <person name="Houterman P.M."/>
            <person name="Kang S."/>
            <person name="Shim W.B."/>
            <person name="Woloshuk C."/>
            <person name="Xie X."/>
            <person name="Xu J.R."/>
            <person name="Antoniw J."/>
            <person name="Baker S.E."/>
            <person name="Bluhm B.H."/>
            <person name="Breakspear A."/>
            <person name="Brown D.W."/>
            <person name="Butchko R.A."/>
            <person name="Chapman S."/>
            <person name="Coulson R."/>
            <person name="Coutinho P.M."/>
            <person name="Danchin E.G."/>
            <person name="Diener A."/>
            <person name="Gale L.R."/>
            <person name="Gardiner D.M."/>
            <person name="Goff S."/>
            <person name="Hammond-Kosack K.E."/>
            <person name="Hilburn K."/>
            <person name="Hua-Van A."/>
            <person name="Jonkers W."/>
            <person name="Kazan K."/>
            <person name="Kodira C.D."/>
            <person name="Koehrsen M."/>
            <person name="Kumar L."/>
            <person name="Lee Y.H."/>
            <person name="Li L."/>
            <person name="Manners J.M."/>
            <person name="Miranda-Saavedra D."/>
            <person name="Mukherjee M."/>
            <person name="Park G."/>
            <person name="Park J."/>
            <person name="Park S.Y."/>
            <person name="Proctor R.H."/>
            <person name="Regev A."/>
            <person name="Ruiz-Roldan M.C."/>
            <person name="Sain D."/>
            <person name="Sakthikumar S."/>
            <person name="Sykes S."/>
            <person name="Schwartz D.C."/>
            <person name="Turgeon B.G."/>
            <person name="Wapinski I."/>
            <person name="Yoder O."/>
            <person name="Young S."/>
            <person name="Zeng Q."/>
            <person name="Zhou S."/>
            <person name="Galagan J."/>
            <person name="Cuomo C.A."/>
            <person name="Kistler H.C."/>
            <person name="Rep M."/>
        </authorList>
    </citation>
    <scope>GENOME REANNOTATION</scope>
    <source>
        <strain evidence="3">ATCC MYA-4620 / CBS 123657 / FGSC 9075 / NRRL 31084 / PH-1</strain>
        <strain evidence="2">PH-1 / ATCC MYA-4620 / FGSC 9075 / NRRL 31084</strain>
    </source>
</reference>
<dbReference type="EnsemblFungi" id="CEF75901">
    <property type="protein sequence ID" value="CEF75901"/>
    <property type="gene ID" value="FGRRES_15605_M"/>
</dbReference>
<dbReference type="Proteomes" id="UP000070720">
    <property type="component" value="Chromosome 1"/>
</dbReference>
<reference evidence="2 3" key="1">
    <citation type="journal article" date="2007" name="Science">
        <title>The Fusarium graminearum genome reveals a link between localized polymorphism and pathogen specialization.</title>
        <authorList>
            <person name="Cuomo C.A."/>
            <person name="Gueldener U."/>
            <person name="Xu J.-R."/>
            <person name="Trail F."/>
            <person name="Turgeon B.G."/>
            <person name="Di Pietro A."/>
            <person name="Walton J.D."/>
            <person name="Ma L.-J."/>
            <person name="Baker S.E."/>
            <person name="Rep M."/>
            <person name="Adam G."/>
            <person name="Antoniw J."/>
            <person name="Baldwin T."/>
            <person name="Calvo S.E."/>
            <person name="Chang Y.-L."/>
            <person name="DeCaprio D."/>
            <person name="Gale L.R."/>
            <person name="Gnerre S."/>
            <person name="Goswami R.S."/>
            <person name="Hammond-Kosack K."/>
            <person name="Harris L.J."/>
            <person name="Hilburn K."/>
            <person name="Kennell J.C."/>
            <person name="Kroken S."/>
            <person name="Magnuson J.K."/>
            <person name="Mannhaupt G."/>
            <person name="Mauceli E.W."/>
            <person name="Mewes H.-W."/>
            <person name="Mitterbauer R."/>
            <person name="Muehlbauer G."/>
            <person name="Muensterkoetter M."/>
            <person name="Nelson D."/>
            <person name="O'Donnell K."/>
            <person name="Ouellet T."/>
            <person name="Qi W."/>
            <person name="Quesneville H."/>
            <person name="Roncero M.I.G."/>
            <person name="Seong K.-Y."/>
            <person name="Tetko I.V."/>
            <person name="Urban M."/>
            <person name="Waalwijk C."/>
            <person name="Ward T.J."/>
            <person name="Yao J."/>
            <person name="Birren B.W."/>
            <person name="Kistler H.C."/>
        </authorList>
    </citation>
    <scope>NUCLEOTIDE SEQUENCE [LARGE SCALE GENOMIC DNA]</scope>
    <source>
        <strain evidence="3">ATCC MYA-4620 / CBS 123657 / FGSC 9075 / NRRL 31084 / PH-1</strain>
        <strain evidence="2">PH-1 / ATCC MYA-4620 / FGSC 9075 / NRRL 31084</strain>
    </source>
</reference>
<reference evidence="2" key="4">
    <citation type="submission" date="2017-01" db="UniProtKB">
        <authorList>
            <consortium name="EnsemblFungi"/>
        </authorList>
    </citation>
    <scope>IDENTIFICATION</scope>
    <source>
        <strain evidence="2">PH-1 / ATCC MYA-4620 / FGSC 9075 / NRRL 31084</strain>
    </source>
</reference>
<accession>A0A0E0RXC6</accession>
<protein>
    <submittedName>
        <fullName evidence="1">Chromosome 1, complete genome</fullName>
    </submittedName>
</protein>
<evidence type="ECO:0000313" key="3">
    <source>
        <dbReference type="Proteomes" id="UP000070720"/>
    </source>
</evidence>
<dbReference type="EMBL" id="HG970332">
    <property type="protein sequence ID" value="CEF75901.1"/>
    <property type="molecule type" value="Genomic_DNA"/>
</dbReference>
<organism evidence="1 3">
    <name type="scientific">Gibberella zeae (strain ATCC MYA-4620 / CBS 123657 / FGSC 9075 / NRRL 31084 / PH-1)</name>
    <name type="common">Wheat head blight fungus</name>
    <name type="synonym">Fusarium graminearum</name>
    <dbReference type="NCBI Taxonomy" id="229533"/>
    <lineage>
        <taxon>Eukaryota</taxon>
        <taxon>Fungi</taxon>
        <taxon>Dikarya</taxon>
        <taxon>Ascomycota</taxon>
        <taxon>Pezizomycotina</taxon>
        <taxon>Sordariomycetes</taxon>
        <taxon>Hypocreomycetidae</taxon>
        <taxon>Hypocreales</taxon>
        <taxon>Nectriaceae</taxon>
        <taxon>Fusarium</taxon>
    </lineage>
</organism>